<keyword evidence="2" id="KW-0732">Signal</keyword>
<feature type="region of interest" description="Disordered" evidence="1">
    <location>
        <begin position="52"/>
        <end position="76"/>
    </location>
</feature>
<protein>
    <submittedName>
        <fullName evidence="3">Uncharacterized protein</fullName>
    </submittedName>
</protein>
<evidence type="ECO:0000256" key="2">
    <source>
        <dbReference type="SAM" id="SignalP"/>
    </source>
</evidence>
<keyword evidence="4" id="KW-1185">Reference proteome</keyword>
<dbReference type="OrthoDB" id="204618at2759"/>
<organism evidence="3 4">
    <name type="scientific">Nitzschia inconspicua</name>
    <dbReference type="NCBI Taxonomy" id="303405"/>
    <lineage>
        <taxon>Eukaryota</taxon>
        <taxon>Sar</taxon>
        <taxon>Stramenopiles</taxon>
        <taxon>Ochrophyta</taxon>
        <taxon>Bacillariophyta</taxon>
        <taxon>Bacillariophyceae</taxon>
        <taxon>Bacillariophycidae</taxon>
        <taxon>Bacillariales</taxon>
        <taxon>Bacillariaceae</taxon>
        <taxon>Nitzschia</taxon>
    </lineage>
</organism>
<feature type="signal peptide" evidence="2">
    <location>
        <begin position="1"/>
        <end position="28"/>
    </location>
</feature>
<accession>A0A9K3PUS6</accession>
<feature type="chain" id="PRO_5039916000" evidence="2">
    <location>
        <begin position="29"/>
        <end position="401"/>
    </location>
</feature>
<evidence type="ECO:0000256" key="1">
    <source>
        <dbReference type="SAM" id="MobiDB-lite"/>
    </source>
</evidence>
<evidence type="ECO:0000313" key="3">
    <source>
        <dbReference type="EMBL" id="KAG7360550.1"/>
    </source>
</evidence>
<evidence type="ECO:0000313" key="4">
    <source>
        <dbReference type="Proteomes" id="UP000693970"/>
    </source>
</evidence>
<proteinExistence type="predicted"/>
<dbReference type="AlphaFoldDB" id="A0A9K3PUS6"/>
<reference evidence="3" key="2">
    <citation type="submission" date="2021-04" db="EMBL/GenBank/DDBJ databases">
        <authorList>
            <person name="Podell S."/>
        </authorList>
    </citation>
    <scope>NUCLEOTIDE SEQUENCE</scope>
    <source>
        <strain evidence="3">Hildebrandi</strain>
    </source>
</reference>
<comment type="caution">
    <text evidence="3">The sequence shown here is derived from an EMBL/GenBank/DDBJ whole genome shotgun (WGS) entry which is preliminary data.</text>
</comment>
<dbReference type="EMBL" id="JAGRRH010000013">
    <property type="protein sequence ID" value="KAG7360550.1"/>
    <property type="molecule type" value="Genomic_DNA"/>
</dbReference>
<name>A0A9K3PUS6_9STRA</name>
<feature type="compositionally biased region" description="Low complexity" evidence="1">
    <location>
        <begin position="52"/>
        <end position="67"/>
    </location>
</feature>
<reference evidence="3" key="1">
    <citation type="journal article" date="2021" name="Sci. Rep.">
        <title>Diploid genomic architecture of Nitzschia inconspicua, an elite biomass production diatom.</title>
        <authorList>
            <person name="Oliver A."/>
            <person name="Podell S."/>
            <person name="Pinowska A."/>
            <person name="Traller J.C."/>
            <person name="Smith S.R."/>
            <person name="McClure R."/>
            <person name="Beliaev A."/>
            <person name="Bohutskyi P."/>
            <person name="Hill E.A."/>
            <person name="Rabines A."/>
            <person name="Zheng H."/>
            <person name="Allen L.Z."/>
            <person name="Kuo A."/>
            <person name="Grigoriev I.V."/>
            <person name="Allen A.E."/>
            <person name="Hazlebeck D."/>
            <person name="Allen E.E."/>
        </authorList>
    </citation>
    <scope>NUCLEOTIDE SEQUENCE</scope>
    <source>
        <strain evidence="3">Hildebrandi</strain>
    </source>
</reference>
<sequence length="401" mass="44328">MPDFVPQWLYVVLSLLSIAEWLPNQCEAFAPVKVASSSSMRYQAANERFTSSSPSSSILLHSASDSSTTEPDPLDELSEERKANLFQFLLRDLEVEQVPVLGVDAAETHIFQAALWTTMAELSENNVADKVCLVFESIPVDTLKLFVQELDSIKSDSFLMENVPELNRINATLVGRGVGPAIVLATSNRTKTDADVYQSMKQSAPTVDGTLWMRAMESFATRTSPGSGTILNRIIGSTDVCDILSGYWTSVCELLTLPEQEKVAIAVSYPPSIQGLDNERHDRYVSVSILMNRMASLFSDISNIHVFPTYDRDAIPRNDKMASLGHLPPSDQGCSGELLDDEKVKLQNYLRRSPLPTVIITREKNAAEVLDKDAVSVLQSNTQEELEEAIKMEAEIISAFE</sequence>
<gene>
    <name evidence="3" type="ORF">IV203_035649</name>
</gene>
<dbReference type="Proteomes" id="UP000693970">
    <property type="component" value="Unassembled WGS sequence"/>
</dbReference>